<keyword evidence="3" id="KW-1185">Reference proteome</keyword>
<feature type="region of interest" description="Disordered" evidence="1">
    <location>
        <begin position="22"/>
        <end position="58"/>
    </location>
</feature>
<dbReference type="Proteomes" id="UP001345963">
    <property type="component" value="Unassembled WGS sequence"/>
</dbReference>
<dbReference type="EMBL" id="JAHUTI010044438">
    <property type="protein sequence ID" value="MED6246759.1"/>
    <property type="molecule type" value="Genomic_DNA"/>
</dbReference>
<evidence type="ECO:0000313" key="3">
    <source>
        <dbReference type="Proteomes" id="UP001345963"/>
    </source>
</evidence>
<proteinExistence type="predicted"/>
<gene>
    <name evidence="2" type="ORF">ATANTOWER_023076</name>
</gene>
<comment type="caution">
    <text evidence="2">The sequence shown here is derived from an EMBL/GenBank/DDBJ whole genome shotgun (WGS) entry which is preliminary data.</text>
</comment>
<accession>A0ABU7BB36</accession>
<feature type="compositionally biased region" description="Basic and acidic residues" evidence="1">
    <location>
        <begin position="49"/>
        <end position="58"/>
    </location>
</feature>
<evidence type="ECO:0000256" key="1">
    <source>
        <dbReference type="SAM" id="MobiDB-lite"/>
    </source>
</evidence>
<protein>
    <submittedName>
        <fullName evidence="2">Uncharacterized protein</fullName>
    </submittedName>
</protein>
<name>A0ABU7BB36_9TELE</name>
<feature type="compositionally biased region" description="Basic residues" evidence="1">
    <location>
        <begin position="28"/>
        <end position="48"/>
    </location>
</feature>
<evidence type="ECO:0000313" key="2">
    <source>
        <dbReference type="EMBL" id="MED6246759.1"/>
    </source>
</evidence>
<organism evidence="2 3">
    <name type="scientific">Ataeniobius toweri</name>
    <dbReference type="NCBI Taxonomy" id="208326"/>
    <lineage>
        <taxon>Eukaryota</taxon>
        <taxon>Metazoa</taxon>
        <taxon>Chordata</taxon>
        <taxon>Craniata</taxon>
        <taxon>Vertebrata</taxon>
        <taxon>Euteleostomi</taxon>
        <taxon>Actinopterygii</taxon>
        <taxon>Neopterygii</taxon>
        <taxon>Teleostei</taxon>
        <taxon>Neoteleostei</taxon>
        <taxon>Acanthomorphata</taxon>
        <taxon>Ovalentaria</taxon>
        <taxon>Atherinomorphae</taxon>
        <taxon>Cyprinodontiformes</taxon>
        <taxon>Goodeidae</taxon>
        <taxon>Ataeniobius</taxon>
    </lineage>
</organism>
<reference evidence="2 3" key="1">
    <citation type="submission" date="2021-07" db="EMBL/GenBank/DDBJ databases">
        <authorList>
            <person name="Palmer J.M."/>
        </authorList>
    </citation>
    <scope>NUCLEOTIDE SEQUENCE [LARGE SCALE GENOMIC DNA]</scope>
    <source>
        <strain evidence="2 3">AT_MEX2019</strain>
        <tissue evidence="2">Muscle</tissue>
    </source>
</reference>
<sequence length="125" mass="15117">MLRFIYLKKTLLETPLFRFNCNGDGTKRGKNKQSKKERGRIKKKKREKEKRMEERKKKKIIQDPRRLLLHLQKHIKQQQCYRKVHVTKQCKMYLVVTPAQYRTSVYLLTPVGVSVSALEYIRFLH</sequence>